<evidence type="ECO:0000256" key="1">
    <source>
        <dbReference type="SAM" id="Coils"/>
    </source>
</evidence>
<organism evidence="4 5">
    <name type="scientific">Pseudovirgaria hyperparasitica</name>
    <dbReference type="NCBI Taxonomy" id="470096"/>
    <lineage>
        <taxon>Eukaryota</taxon>
        <taxon>Fungi</taxon>
        <taxon>Dikarya</taxon>
        <taxon>Ascomycota</taxon>
        <taxon>Pezizomycotina</taxon>
        <taxon>Dothideomycetes</taxon>
        <taxon>Dothideomycetes incertae sedis</taxon>
        <taxon>Acrospermales</taxon>
        <taxon>Acrospermaceae</taxon>
        <taxon>Pseudovirgaria</taxon>
    </lineage>
</organism>
<feature type="region of interest" description="Disordered" evidence="2">
    <location>
        <begin position="249"/>
        <end position="275"/>
    </location>
</feature>
<feature type="region of interest" description="Disordered" evidence="2">
    <location>
        <begin position="182"/>
        <end position="214"/>
    </location>
</feature>
<gene>
    <name evidence="4" type="ORF">EJ05DRAFT_235813</name>
</gene>
<reference evidence="4" key="1">
    <citation type="journal article" date="2020" name="Stud. Mycol.">
        <title>101 Dothideomycetes genomes: a test case for predicting lifestyles and emergence of pathogens.</title>
        <authorList>
            <person name="Haridas S."/>
            <person name="Albert R."/>
            <person name="Binder M."/>
            <person name="Bloem J."/>
            <person name="Labutti K."/>
            <person name="Salamov A."/>
            <person name="Andreopoulos B."/>
            <person name="Baker S."/>
            <person name="Barry K."/>
            <person name="Bills G."/>
            <person name="Bluhm B."/>
            <person name="Cannon C."/>
            <person name="Castanera R."/>
            <person name="Culley D."/>
            <person name="Daum C."/>
            <person name="Ezra D."/>
            <person name="Gonzalez J."/>
            <person name="Henrissat B."/>
            <person name="Kuo A."/>
            <person name="Liang C."/>
            <person name="Lipzen A."/>
            <person name="Lutzoni F."/>
            <person name="Magnuson J."/>
            <person name="Mondo S."/>
            <person name="Nolan M."/>
            <person name="Ohm R."/>
            <person name="Pangilinan J."/>
            <person name="Park H.-J."/>
            <person name="Ramirez L."/>
            <person name="Alfaro M."/>
            <person name="Sun H."/>
            <person name="Tritt A."/>
            <person name="Yoshinaga Y."/>
            <person name="Zwiers L.-H."/>
            <person name="Turgeon B."/>
            <person name="Goodwin S."/>
            <person name="Spatafora J."/>
            <person name="Crous P."/>
            <person name="Grigoriev I."/>
        </authorList>
    </citation>
    <scope>NUCLEOTIDE SEQUENCE</scope>
    <source>
        <strain evidence="4">CBS 121739</strain>
    </source>
</reference>
<evidence type="ECO:0000256" key="3">
    <source>
        <dbReference type="SAM" id="Phobius"/>
    </source>
</evidence>
<dbReference type="OrthoDB" id="3798694at2759"/>
<keyword evidence="3" id="KW-0472">Membrane</keyword>
<protein>
    <submittedName>
        <fullName evidence="4">Uncharacterized protein</fullName>
    </submittedName>
</protein>
<sequence>MALIRANRPYSLNLLARKALAIEDYTKTPGDSASPATPSPTSGSFPRPSATAIRTTASSVAPLPTETPESDYAGPTWAFEETTSISQSAAEATAITEASQNQPPASAMPEDTSQGFISKDPIRHDEHMSLSPVAQGLLATFSILGGLCLIAFLWLRYCRKKQSSDSHTQGRKGVAGLGLNLFSSTKRGSRPPATSPSSPSLEKRIAEPDSTHVPTYRITRASGKIAGWRAKSYIRGRISLHDKARMTMVSSSETVSDEETTTTPTPATISNPFEDPQLKKSYDMIHNRPRSTTLTDTGDWLRNPFEDPRDERFDPFGTLRERAQEEREKYLAILRAEREKHKKSNDEMNIDEAK</sequence>
<keyword evidence="3" id="KW-1133">Transmembrane helix</keyword>
<dbReference type="AlphaFoldDB" id="A0A6A6VSW5"/>
<evidence type="ECO:0000313" key="5">
    <source>
        <dbReference type="Proteomes" id="UP000799437"/>
    </source>
</evidence>
<keyword evidence="1" id="KW-0175">Coiled coil</keyword>
<evidence type="ECO:0000313" key="4">
    <source>
        <dbReference type="EMBL" id="KAF2752876.1"/>
    </source>
</evidence>
<feature type="transmembrane region" description="Helical" evidence="3">
    <location>
        <begin position="133"/>
        <end position="155"/>
    </location>
</feature>
<dbReference type="Proteomes" id="UP000799437">
    <property type="component" value="Unassembled WGS sequence"/>
</dbReference>
<dbReference type="EMBL" id="ML996591">
    <property type="protein sequence ID" value="KAF2752876.1"/>
    <property type="molecule type" value="Genomic_DNA"/>
</dbReference>
<feature type="compositionally biased region" description="Low complexity" evidence="2">
    <location>
        <begin position="28"/>
        <end position="46"/>
    </location>
</feature>
<feature type="region of interest" description="Disordered" evidence="2">
    <location>
        <begin position="88"/>
        <end position="113"/>
    </location>
</feature>
<feature type="compositionally biased region" description="Low complexity" evidence="2">
    <location>
        <begin position="88"/>
        <end position="100"/>
    </location>
</feature>
<proteinExistence type="predicted"/>
<accession>A0A6A6VSW5</accession>
<dbReference type="RefSeq" id="XP_033595327.1">
    <property type="nucleotide sequence ID" value="XM_033740005.1"/>
</dbReference>
<feature type="compositionally biased region" description="Basic and acidic residues" evidence="2">
    <location>
        <begin position="201"/>
        <end position="210"/>
    </location>
</feature>
<keyword evidence="3" id="KW-0812">Transmembrane</keyword>
<evidence type="ECO:0000256" key="2">
    <source>
        <dbReference type="SAM" id="MobiDB-lite"/>
    </source>
</evidence>
<keyword evidence="5" id="KW-1185">Reference proteome</keyword>
<dbReference type="GeneID" id="54481059"/>
<feature type="region of interest" description="Disordered" evidence="2">
    <location>
        <begin position="27"/>
        <end position="52"/>
    </location>
</feature>
<name>A0A6A6VSW5_9PEZI</name>
<feature type="coiled-coil region" evidence="1">
    <location>
        <begin position="320"/>
        <end position="351"/>
    </location>
</feature>
<feature type="compositionally biased region" description="Low complexity" evidence="2">
    <location>
        <begin position="190"/>
        <end position="200"/>
    </location>
</feature>